<dbReference type="NCBIfam" id="NF011100">
    <property type="entry name" value="PRK14527.1"/>
    <property type="match status" value="1"/>
</dbReference>
<proteinExistence type="inferred from homology"/>
<comment type="domain">
    <text evidence="6">Consists of three domains, a large central CORE domain and two small peripheral domains, NMPbind and LID, which undergo movements during catalysis. The LID domain closes over the site of phosphoryl transfer upon ATP binding. Assembling and dissambling the active center during each catalytic cycle provides an effective means to prevent ATP hydrolysis. Some bacteria have evolved a zinc-coordinating structure that stabilizes the LID domain.</text>
</comment>
<dbReference type="PROSITE" id="PS00113">
    <property type="entry name" value="ADENYLATE_KINASE"/>
    <property type="match status" value="1"/>
</dbReference>
<feature type="binding site" evidence="6">
    <location>
        <position position="171"/>
    </location>
    <ligand>
        <name>AMP</name>
        <dbReference type="ChEBI" id="CHEBI:456215"/>
    </ligand>
</feature>
<feature type="binding site" evidence="6">
    <location>
        <begin position="57"/>
        <end position="59"/>
    </location>
    <ligand>
        <name>AMP</name>
        <dbReference type="ChEBI" id="CHEBI:456215"/>
    </ligand>
</feature>
<dbReference type="HAMAP" id="MF_00235">
    <property type="entry name" value="Adenylate_kinase_Adk"/>
    <property type="match status" value="1"/>
</dbReference>
<evidence type="ECO:0000256" key="1">
    <source>
        <dbReference type="ARBA" id="ARBA00022679"/>
    </source>
</evidence>
<feature type="domain" description="Adenylate kinase active site lid" evidence="9">
    <location>
        <begin position="127"/>
        <end position="162"/>
    </location>
</feature>
<dbReference type="AlphaFoldDB" id="A0A4R5VJZ3"/>
<evidence type="ECO:0000259" key="9">
    <source>
        <dbReference type="Pfam" id="PF05191"/>
    </source>
</evidence>
<feature type="binding site" evidence="6">
    <location>
        <position position="130"/>
    </location>
    <ligand>
        <name>Zn(2+)</name>
        <dbReference type="ChEBI" id="CHEBI:29105"/>
        <note>structural</note>
    </ligand>
</feature>
<keyword evidence="4 6" id="KW-0418">Kinase</keyword>
<dbReference type="GO" id="GO:0008270">
    <property type="term" value="F:zinc ion binding"/>
    <property type="evidence" value="ECO:0007669"/>
    <property type="project" value="UniProtKB-UniRule"/>
</dbReference>
<protein>
    <recommendedName>
        <fullName evidence="6 8">Adenylate kinase</fullName>
        <shortName evidence="6">AK</shortName>
        <ecNumber evidence="6 8">2.7.4.3</ecNumber>
    </recommendedName>
    <alternativeName>
        <fullName evidence="6">ATP-AMP transphosphorylase</fullName>
    </alternativeName>
    <alternativeName>
        <fullName evidence="6">ATP:AMP phosphotransferase</fullName>
    </alternativeName>
    <alternativeName>
        <fullName evidence="6">Adenylate monophosphate kinase</fullName>
    </alternativeName>
</protein>
<comment type="caution">
    <text evidence="11">The sequence shown here is derived from an EMBL/GenBank/DDBJ whole genome shotgun (WGS) entry which is preliminary data.</text>
</comment>
<comment type="pathway">
    <text evidence="6">Purine metabolism; AMP biosynthesis via salvage pathway; AMP from ADP: step 1/1.</text>
</comment>
<dbReference type="CDD" id="cd01428">
    <property type="entry name" value="ADK"/>
    <property type="match status" value="1"/>
</dbReference>
<dbReference type="NCBIfam" id="TIGR01351">
    <property type="entry name" value="adk"/>
    <property type="match status" value="1"/>
</dbReference>
<accession>A0A4R5VJZ3</accession>
<reference evidence="11 12" key="1">
    <citation type="submission" date="2019-03" db="EMBL/GenBank/DDBJ databases">
        <title>Bacillus niacini sp. nov. a Nicotinate-Metabolizing Mesophile Isolated from Soil.</title>
        <authorList>
            <person name="Zhang G."/>
        </authorList>
    </citation>
    <scope>NUCLEOTIDE SEQUENCE [LARGE SCALE GENOMIC DNA]</scope>
    <source>
        <strain evidence="11 12">WN066</strain>
    </source>
</reference>
<dbReference type="GO" id="GO:0005524">
    <property type="term" value="F:ATP binding"/>
    <property type="evidence" value="ECO:0007669"/>
    <property type="project" value="UniProtKB-UniRule"/>
</dbReference>
<dbReference type="Proteomes" id="UP000295132">
    <property type="component" value="Unassembled WGS sequence"/>
</dbReference>
<feature type="region of interest" description="NMP" evidence="6">
    <location>
        <begin position="30"/>
        <end position="59"/>
    </location>
</feature>
<keyword evidence="2 6" id="KW-0545">Nucleotide biosynthesis</keyword>
<evidence type="ECO:0000256" key="3">
    <source>
        <dbReference type="ARBA" id="ARBA00022741"/>
    </source>
</evidence>
<dbReference type="GO" id="GO:0044209">
    <property type="term" value="P:AMP salvage"/>
    <property type="evidence" value="ECO:0007669"/>
    <property type="project" value="UniProtKB-UniRule"/>
</dbReference>
<dbReference type="PRINTS" id="PR00094">
    <property type="entry name" value="ADENYLTKNASE"/>
</dbReference>
<feature type="binding site" evidence="6">
    <location>
        <begin position="10"/>
        <end position="15"/>
    </location>
    <ligand>
        <name>ATP</name>
        <dbReference type="ChEBI" id="CHEBI:30616"/>
    </ligand>
</feature>
<dbReference type="GO" id="GO:0005737">
    <property type="term" value="C:cytoplasm"/>
    <property type="evidence" value="ECO:0007669"/>
    <property type="project" value="UniProtKB-SubCell"/>
</dbReference>
<name>A0A4R5VJZ3_9BACI</name>
<feature type="binding site" evidence="6">
    <location>
        <position position="92"/>
    </location>
    <ligand>
        <name>AMP</name>
        <dbReference type="ChEBI" id="CHEBI:456215"/>
    </ligand>
</feature>
<organism evidence="11 12">
    <name type="scientific">Bacillus salipaludis</name>
    <dbReference type="NCBI Taxonomy" id="2547811"/>
    <lineage>
        <taxon>Bacteria</taxon>
        <taxon>Bacillati</taxon>
        <taxon>Bacillota</taxon>
        <taxon>Bacilli</taxon>
        <taxon>Bacillales</taxon>
        <taxon>Bacillaceae</taxon>
        <taxon>Bacillus</taxon>
    </lineage>
</organism>
<comment type="subunit">
    <text evidence="6 8">Monomer.</text>
</comment>
<comment type="catalytic activity">
    <reaction evidence="6 8">
        <text>AMP + ATP = 2 ADP</text>
        <dbReference type="Rhea" id="RHEA:12973"/>
        <dbReference type="ChEBI" id="CHEBI:30616"/>
        <dbReference type="ChEBI" id="CHEBI:456215"/>
        <dbReference type="ChEBI" id="CHEBI:456216"/>
        <dbReference type="EC" id="2.7.4.3"/>
    </reaction>
</comment>
<sequence>MNLVLMGLPGAGKGTQAERIVEKYGIPHISTGDMFRAAMKEGTELGLKAKSFMDKGELVPDEVTIGIVRERLSKEDCQKGFLLDGFPRTVPQAEALETLLVELNRSIDYCINIDVDKNILMERLTGRRICKDCGATYHLVFNPPAHEGKCDRCGGELYQRADDNAETVQNRLDVNIKQSQPLLDFYETKGYLRMINGQQDINVVFADIERLLGYLI</sequence>
<dbReference type="GO" id="GO:0004017">
    <property type="term" value="F:AMP kinase activity"/>
    <property type="evidence" value="ECO:0007669"/>
    <property type="project" value="UniProtKB-UniRule"/>
</dbReference>
<feature type="binding site" evidence="6">
    <location>
        <position position="31"/>
    </location>
    <ligand>
        <name>AMP</name>
        <dbReference type="ChEBI" id="CHEBI:456215"/>
    </ligand>
</feature>
<dbReference type="FunFam" id="3.40.50.300:FF:000106">
    <property type="entry name" value="Adenylate kinase mitochondrial"/>
    <property type="match status" value="1"/>
</dbReference>
<dbReference type="RefSeq" id="WP_133339210.1">
    <property type="nucleotide sequence ID" value="NZ_JAVGVR010000001.1"/>
</dbReference>
<evidence type="ECO:0000256" key="5">
    <source>
        <dbReference type="ARBA" id="ARBA00022840"/>
    </source>
</evidence>
<dbReference type="Pfam" id="PF05191">
    <property type="entry name" value="ADK_lid"/>
    <property type="match status" value="1"/>
</dbReference>
<reference evidence="10" key="2">
    <citation type="submission" date="2023-08" db="EMBL/GenBank/DDBJ databases">
        <title>Nitrogen cycling bacteria in agricultural field soils.</title>
        <authorList>
            <person name="Jang J."/>
        </authorList>
    </citation>
    <scope>NUCLEOTIDE SEQUENCE</scope>
    <source>
        <strain evidence="10">PS3-36</strain>
    </source>
</reference>
<keyword evidence="1 6" id="KW-0808">Transferase</keyword>
<evidence type="ECO:0000256" key="6">
    <source>
        <dbReference type="HAMAP-Rule" id="MF_00235"/>
    </source>
</evidence>
<feature type="region of interest" description="LID" evidence="6">
    <location>
        <begin position="126"/>
        <end position="163"/>
    </location>
</feature>
<feature type="binding site" evidence="6">
    <location>
        <position position="199"/>
    </location>
    <ligand>
        <name>ATP</name>
        <dbReference type="ChEBI" id="CHEBI:30616"/>
    </ligand>
</feature>
<comment type="subcellular location">
    <subcellularLocation>
        <location evidence="6 8">Cytoplasm</location>
    </subcellularLocation>
</comment>
<dbReference type="InterPro" id="IPR007862">
    <property type="entry name" value="Adenylate_kinase_lid-dom"/>
</dbReference>
<keyword evidence="3 6" id="KW-0547">Nucleotide-binding</keyword>
<keyword evidence="13" id="KW-1185">Reference proteome</keyword>
<dbReference type="PANTHER" id="PTHR23359">
    <property type="entry name" value="NUCLEOTIDE KINASE"/>
    <property type="match status" value="1"/>
</dbReference>
<dbReference type="Proteomes" id="UP001178888">
    <property type="component" value="Unassembled WGS sequence"/>
</dbReference>
<feature type="binding site" evidence="6">
    <location>
        <position position="127"/>
    </location>
    <ligand>
        <name>ATP</name>
        <dbReference type="ChEBI" id="CHEBI:30616"/>
    </ligand>
</feature>
<dbReference type="Gene3D" id="3.40.50.300">
    <property type="entry name" value="P-loop containing nucleotide triphosphate hydrolases"/>
    <property type="match status" value="1"/>
</dbReference>
<evidence type="ECO:0000256" key="7">
    <source>
        <dbReference type="RuleBase" id="RU003330"/>
    </source>
</evidence>
<feature type="binding site" evidence="6">
    <location>
        <position position="133"/>
    </location>
    <ligand>
        <name>Zn(2+)</name>
        <dbReference type="ChEBI" id="CHEBI:29105"/>
        <note>structural</note>
    </ligand>
</feature>
<evidence type="ECO:0000313" key="13">
    <source>
        <dbReference type="Proteomes" id="UP001178888"/>
    </source>
</evidence>
<feature type="binding site" evidence="6">
    <location>
        <position position="150"/>
    </location>
    <ligand>
        <name>Zn(2+)</name>
        <dbReference type="ChEBI" id="CHEBI:29105"/>
        <note>structural</note>
    </ligand>
</feature>
<dbReference type="SUPFAM" id="SSF52540">
    <property type="entry name" value="P-loop containing nucleoside triphosphate hydrolases"/>
    <property type="match status" value="1"/>
</dbReference>
<feature type="binding site" evidence="6">
    <location>
        <position position="153"/>
    </location>
    <ligand>
        <name>Zn(2+)</name>
        <dbReference type="ChEBI" id="CHEBI:29105"/>
        <note>structural</note>
    </ligand>
</feature>
<keyword evidence="6" id="KW-0963">Cytoplasm</keyword>
<dbReference type="NCBIfam" id="NF001380">
    <property type="entry name" value="PRK00279.1-2"/>
    <property type="match status" value="1"/>
</dbReference>
<dbReference type="EC" id="2.7.4.3" evidence="6 8"/>
<keyword evidence="5 6" id="KW-0067">ATP-binding</keyword>
<evidence type="ECO:0000313" key="12">
    <source>
        <dbReference type="Proteomes" id="UP000295132"/>
    </source>
</evidence>
<dbReference type="EMBL" id="SMYO01000019">
    <property type="protein sequence ID" value="TDK57259.1"/>
    <property type="molecule type" value="Genomic_DNA"/>
</dbReference>
<keyword evidence="6" id="KW-0479">Metal-binding</keyword>
<dbReference type="Pfam" id="PF00406">
    <property type="entry name" value="ADK"/>
    <property type="match status" value="1"/>
</dbReference>
<dbReference type="UniPathway" id="UPA00588">
    <property type="reaction ID" value="UER00649"/>
</dbReference>
<feature type="binding site" evidence="6">
    <location>
        <position position="36"/>
    </location>
    <ligand>
        <name>AMP</name>
        <dbReference type="ChEBI" id="CHEBI:456215"/>
    </ligand>
</feature>
<evidence type="ECO:0000256" key="2">
    <source>
        <dbReference type="ARBA" id="ARBA00022727"/>
    </source>
</evidence>
<feature type="binding site" evidence="6">
    <location>
        <begin position="136"/>
        <end position="137"/>
    </location>
    <ligand>
        <name>ATP</name>
        <dbReference type="ChEBI" id="CHEBI:30616"/>
    </ligand>
</feature>
<dbReference type="InterPro" id="IPR027417">
    <property type="entry name" value="P-loop_NTPase"/>
</dbReference>
<evidence type="ECO:0000313" key="10">
    <source>
        <dbReference type="EMBL" id="MDQ6595468.1"/>
    </source>
</evidence>
<comment type="function">
    <text evidence="6">Catalyzes the reversible transfer of the terminal phosphate group between ATP and AMP. Plays an important role in cellular energy homeostasis and in adenine nucleotide metabolism.</text>
</comment>
<dbReference type="InterPro" id="IPR033690">
    <property type="entry name" value="Adenylat_kinase_CS"/>
</dbReference>
<gene>
    <name evidence="6" type="primary">adk</name>
    <name evidence="11" type="ORF">E2K98_25485</name>
    <name evidence="10" type="ORF">RCG21_03325</name>
</gene>
<evidence type="ECO:0000256" key="4">
    <source>
        <dbReference type="ARBA" id="ARBA00022777"/>
    </source>
</evidence>
<evidence type="ECO:0000313" key="11">
    <source>
        <dbReference type="EMBL" id="TDK57259.1"/>
    </source>
</evidence>
<comment type="similarity">
    <text evidence="6 7">Belongs to the adenylate kinase family.</text>
</comment>
<dbReference type="InterPro" id="IPR000850">
    <property type="entry name" value="Adenylat/UMP-CMP_kin"/>
</dbReference>
<feature type="binding site" evidence="6">
    <location>
        <position position="160"/>
    </location>
    <ligand>
        <name>AMP</name>
        <dbReference type="ChEBI" id="CHEBI:456215"/>
    </ligand>
</feature>
<keyword evidence="6" id="KW-0862">Zinc</keyword>
<feature type="binding site" evidence="6">
    <location>
        <begin position="85"/>
        <end position="88"/>
    </location>
    <ligand>
        <name>AMP</name>
        <dbReference type="ChEBI" id="CHEBI:456215"/>
    </ligand>
</feature>
<dbReference type="InterPro" id="IPR006259">
    <property type="entry name" value="Adenyl_kin_sub"/>
</dbReference>
<evidence type="ECO:0000256" key="8">
    <source>
        <dbReference type="RuleBase" id="RU003331"/>
    </source>
</evidence>
<dbReference type="EMBL" id="JAVGVR010000001">
    <property type="protein sequence ID" value="MDQ6595468.1"/>
    <property type="molecule type" value="Genomic_DNA"/>
</dbReference>
<dbReference type="NCBIfam" id="NF001381">
    <property type="entry name" value="PRK00279.1-3"/>
    <property type="match status" value="1"/>
</dbReference>